<evidence type="ECO:0000313" key="5">
    <source>
        <dbReference type="Proteomes" id="UP000324595"/>
    </source>
</evidence>
<feature type="domain" description="Protein-glutamine gamma-glutamyltransferase-like C-terminal" evidence="3">
    <location>
        <begin position="160"/>
        <end position="224"/>
    </location>
</feature>
<organism evidence="4 5">
    <name type="scientific">Fodinibius salinus</name>
    <dbReference type="NCBI Taxonomy" id="860790"/>
    <lineage>
        <taxon>Bacteria</taxon>
        <taxon>Pseudomonadati</taxon>
        <taxon>Balneolota</taxon>
        <taxon>Balneolia</taxon>
        <taxon>Balneolales</taxon>
        <taxon>Balneolaceae</taxon>
        <taxon>Fodinibius</taxon>
    </lineage>
</organism>
<name>A0A5D3YL76_9BACT</name>
<reference evidence="4 5" key="1">
    <citation type="submission" date="2019-07" db="EMBL/GenBank/DDBJ databases">
        <title>Genomic Encyclopedia of Archaeal and Bacterial Type Strains, Phase II (KMG-II): from individual species to whole genera.</title>
        <authorList>
            <person name="Goeker M."/>
        </authorList>
    </citation>
    <scope>NUCLEOTIDE SEQUENCE [LARGE SCALE GENOMIC DNA]</scope>
    <source>
        <strain evidence="4 5">DSM 21935</strain>
    </source>
</reference>
<protein>
    <recommendedName>
        <fullName evidence="3">Protein-glutamine gamma-glutamyltransferase-like C-terminal domain-containing protein</fullName>
    </recommendedName>
</protein>
<dbReference type="EMBL" id="VNHY01000003">
    <property type="protein sequence ID" value="TYP92658.1"/>
    <property type="molecule type" value="Genomic_DNA"/>
</dbReference>
<dbReference type="InterPro" id="IPR025403">
    <property type="entry name" value="TgpA-like_C"/>
</dbReference>
<keyword evidence="1" id="KW-0812">Transmembrane</keyword>
<accession>A0A5D3YL76</accession>
<feature type="transmembrane region" description="Helical" evidence="1">
    <location>
        <begin position="91"/>
        <end position="109"/>
    </location>
</feature>
<feature type="signal peptide" evidence="2">
    <location>
        <begin position="1"/>
        <end position="21"/>
    </location>
</feature>
<evidence type="ECO:0000259" key="3">
    <source>
        <dbReference type="Pfam" id="PF13559"/>
    </source>
</evidence>
<keyword evidence="5" id="KW-1185">Reference proteome</keyword>
<keyword evidence="2" id="KW-0732">Signal</keyword>
<gene>
    <name evidence="4" type="ORF">LX73_2020</name>
</gene>
<dbReference type="Proteomes" id="UP000324595">
    <property type="component" value="Unassembled WGS sequence"/>
</dbReference>
<dbReference type="Pfam" id="PF13559">
    <property type="entry name" value="DUF4129"/>
    <property type="match status" value="1"/>
</dbReference>
<feature type="chain" id="PRO_5022689519" description="Protein-glutamine gamma-glutamyltransferase-like C-terminal domain-containing protein" evidence="2">
    <location>
        <begin position="22"/>
        <end position="238"/>
    </location>
</feature>
<dbReference type="AlphaFoldDB" id="A0A5D3YL76"/>
<comment type="caution">
    <text evidence="4">The sequence shown here is derived from an EMBL/GenBank/DDBJ whole genome shotgun (WGS) entry which is preliminary data.</text>
</comment>
<proteinExistence type="predicted"/>
<evidence type="ECO:0000256" key="2">
    <source>
        <dbReference type="SAM" id="SignalP"/>
    </source>
</evidence>
<keyword evidence="1" id="KW-1133">Transmembrane helix</keyword>
<evidence type="ECO:0000313" key="4">
    <source>
        <dbReference type="EMBL" id="TYP92658.1"/>
    </source>
</evidence>
<sequence length="238" mass="28209">MHLYRLFFILFLFALQPSVLGAQQTIQTDSTAVEVRQPAQEDWAEYSNDEAFNYGRTPKEEQSLLNKIKSWIGEQLNKFFSNATIRGLLKILLYVLFGGLIILLINQYLKGNLRQLFAGSTAERPQEFSINQAENETHNWDRLVTKAIDNQQYRLAIRYLYQQKLHQLQQGGYIEWKQNKTNHDYLHEIKESRLRNLFREVTRYYEFTEYGGFSISGDDFKHMHSRFKEMTTQMQSVE</sequence>
<keyword evidence="1" id="KW-0472">Membrane</keyword>
<evidence type="ECO:0000256" key="1">
    <source>
        <dbReference type="SAM" id="Phobius"/>
    </source>
</evidence>